<feature type="repeat" description="ANK" evidence="1">
    <location>
        <begin position="800"/>
        <end position="833"/>
    </location>
</feature>
<evidence type="ECO:0000313" key="5">
    <source>
        <dbReference type="Proteomes" id="UP001628179"/>
    </source>
</evidence>
<feature type="domain" description="Heterokaryon incompatibility" evidence="2">
    <location>
        <begin position="22"/>
        <end position="108"/>
    </location>
</feature>
<dbReference type="PANTHER" id="PTHR10622:SF10">
    <property type="entry name" value="HET DOMAIN-CONTAINING PROTEIN"/>
    <property type="match status" value="1"/>
</dbReference>
<accession>A0ABQ0GHD7</accession>
<keyword evidence="5" id="KW-1185">Reference proteome</keyword>
<comment type="caution">
    <text evidence="4">The sequence shown here is derived from an EMBL/GenBank/DDBJ whole genome shotgun (WGS) entry which is preliminary data.</text>
</comment>
<feature type="domain" description="DUF8212" evidence="3">
    <location>
        <begin position="214"/>
        <end position="238"/>
    </location>
</feature>
<evidence type="ECO:0000259" key="2">
    <source>
        <dbReference type="Pfam" id="PF06985"/>
    </source>
</evidence>
<feature type="repeat" description="ANK" evidence="1">
    <location>
        <begin position="698"/>
        <end position="719"/>
    </location>
</feature>
<evidence type="ECO:0008006" key="6">
    <source>
        <dbReference type="Google" id="ProtNLM"/>
    </source>
</evidence>
<sequence>MRLLETVTLRLVEFGGGDIPPYAILSHTWGEEEVTFQHISGSDDVVSLGYEKIKKTCAVAAENGFEYVWIDTCCIDKASSAELSEAINSMYHWYHEADVCYAYLADVSSIDDFPQGRWFRRGWTLQELIAPLDVVFLDHQWREIGTKSSLRQQVSEITGIPVRFLLGGDLDEASVAQRMSWASKRETTRVEDLAYCLMGIFNIHMPLLYGEGERSFIRLQEEIMRFADDYSLFAWKSLESRGGGLLATSPAAFVNSGNIVFKPSGISREALTVNNQGIHLELRCTDQGHQGLHLAILPDVQCESTSRKIALYIRAKSQAKDYFERERSDSLEFLDLTERSWSNTSAKRICVRNDRLTRNGKQRNNPERCEVKLVGMYNDITQHQVHLQSIWTPSSDGVLLSTAIPTSDGIFGGLLVVCKDGTWFQVRLESKRQRLSVSIETELVPSLERSQGPTVHHASEFEPDRITKPFAAGRRIVLAIKRQLRFVNGQHYRVALVEIQCTSSEAQIVGADELDHIALLEKTIEDPNALLSYAASQGLETMARELLTHTEVAAELRDEDRMMSLSLAAKRGHEGIVKLLLLAYGDDALGMTDTNQQTPLSLAAAAGHLTVVKLLLAYENVRVNTKDKDGRTPLCLAAAEGHEAIVQLLLSHGDDAGADITDITGKSPLLLASARGHEAVVKLLLVRDGVNANAKDRDGQTPLIAAAAGGHGEVVEFLLARKEIQAEMEKGCQLSRSLEAATANGHSAVVKLLQAHTSVRAASPDKEAWTSLCLAAAGGHEEVVELLLAQGVKANASGETGQTPLLLAAAGGHEAAAQLLLSQDNVDINAKDQDGRTPLLAAAAGGYDAVVKLLLACGHIKADLSDHLGMTPLSIAATGGQQIEDMKPLLGFCWSSGAPKRIRRIRQIL</sequence>
<dbReference type="Pfam" id="PF06985">
    <property type="entry name" value="HET"/>
    <property type="match status" value="1"/>
</dbReference>
<dbReference type="EMBL" id="BAAFSV010000004">
    <property type="protein sequence ID" value="GAB1317176.1"/>
    <property type="molecule type" value="Genomic_DNA"/>
</dbReference>
<dbReference type="PROSITE" id="PS50297">
    <property type="entry name" value="ANK_REP_REGION"/>
    <property type="match status" value="6"/>
</dbReference>
<feature type="repeat" description="ANK" evidence="1">
    <location>
        <begin position="834"/>
        <end position="858"/>
    </location>
</feature>
<evidence type="ECO:0000259" key="3">
    <source>
        <dbReference type="Pfam" id="PF26640"/>
    </source>
</evidence>
<dbReference type="Proteomes" id="UP001628179">
    <property type="component" value="Unassembled WGS sequence"/>
</dbReference>
<dbReference type="PRINTS" id="PR01415">
    <property type="entry name" value="ANKYRIN"/>
</dbReference>
<keyword evidence="1" id="KW-0040">ANK repeat</keyword>
<dbReference type="InterPro" id="IPR058525">
    <property type="entry name" value="DUF8212"/>
</dbReference>
<protein>
    <recommendedName>
        <fullName evidence="6">Heterokaryon incompatibility domain-containing protein</fullName>
    </recommendedName>
</protein>
<dbReference type="InterPro" id="IPR010730">
    <property type="entry name" value="HET"/>
</dbReference>
<dbReference type="PROSITE" id="PS50088">
    <property type="entry name" value="ANK_REPEAT"/>
    <property type="match status" value="7"/>
</dbReference>
<dbReference type="Pfam" id="PF26640">
    <property type="entry name" value="DUF8212"/>
    <property type="match status" value="1"/>
</dbReference>
<feature type="repeat" description="ANK" evidence="1">
    <location>
        <begin position="595"/>
        <end position="616"/>
    </location>
</feature>
<evidence type="ECO:0000313" key="4">
    <source>
        <dbReference type="EMBL" id="GAB1317176.1"/>
    </source>
</evidence>
<dbReference type="GeneID" id="98178129"/>
<organism evidence="4 5">
    <name type="scientific">Madurella fahalii</name>
    <dbReference type="NCBI Taxonomy" id="1157608"/>
    <lineage>
        <taxon>Eukaryota</taxon>
        <taxon>Fungi</taxon>
        <taxon>Dikarya</taxon>
        <taxon>Ascomycota</taxon>
        <taxon>Pezizomycotina</taxon>
        <taxon>Sordariomycetes</taxon>
        <taxon>Sordariomycetidae</taxon>
        <taxon>Sordariales</taxon>
        <taxon>Sordariales incertae sedis</taxon>
        <taxon>Madurella</taxon>
    </lineage>
</organism>
<feature type="repeat" description="ANK" evidence="1">
    <location>
        <begin position="629"/>
        <end position="655"/>
    </location>
</feature>
<dbReference type="Pfam" id="PF00023">
    <property type="entry name" value="Ank"/>
    <property type="match status" value="1"/>
</dbReference>
<dbReference type="RefSeq" id="XP_070918907.1">
    <property type="nucleotide sequence ID" value="XM_071062806.1"/>
</dbReference>
<reference evidence="4 5" key="1">
    <citation type="submission" date="2024-09" db="EMBL/GenBank/DDBJ databases">
        <title>Itraconazole resistance in Madurella fahalii resulting from another homologue of gene encoding cytochrome P450 14-alpha sterol demethylase (CYP51).</title>
        <authorList>
            <person name="Yoshioka I."/>
            <person name="Fahal A.H."/>
            <person name="Kaneko S."/>
            <person name="Yaguchi T."/>
        </authorList>
    </citation>
    <scope>NUCLEOTIDE SEQUENCE [LARGE SCALE GENOMIC DNA]</scope>
    <source>
        <strain evidence="4 5">IFM 68171</strain>
    </source>
</reference>
<name>A0ABQ0GHD7_9PEZI</name>
<dbReference type="PANTHER" id="PTHR10622">
    <property type="entry name" value="HET DOMAIN-CONTAINING PROTEIN"/>
    <property type="match status" value="1"/>
</dbReference>
<dbReference type="InterPro" id="IPR036770">
    <property type="entry name" value="Ankyrin_rpt-contain_sf"/>
</dbReference>
<evidence type="ECO:0000256" key="1">
    <source>
        <dbReference type="PROSITE-ProRule" id="PRU00023"/>
    </source>
</evidence>
<dbReference type="InterPro" id="IPR002110">
    <property type="entry name" value="Ankyrin_rpt"/>
</dbReference>
<feature type="repeat" description="ANK" evidence="1">
    <location>
        <begin position="767"/>
        <end position="799"/>
    </location>
</feature>
<gene>
    <name evidence="4" type="ORF">MFIFM68171_07386</name>
</gene>
<dbReference type="SMART" id="SM00248">
    <property type="entry name" value="ANK"/>
    <property type="match status" value="8"/>
</dbReference>
<dbReference type="SUPFAM" id="SSF48403">
    <property type="entry name" value="Ankyrin repeat"/>
    <property type="match status" value="1"/>
</dbReference>
<proteinExistence type="predicted"/>
<dbReference type="Pfam" id="PF12796">
    <property type="entry name" value="Ank_2"/>
    <property type="match status" value="3"/>
</dbReference>
<dbReference type="Gene3D" id="1.25.40.20">
    <property type="entry name" value="Ankyrin repeat-containing domain"/>
    <property type="match status" value="4"/>
</dbReference>
<feature type="repeat" description="ANK" evidence="1">
    <location>
        <begin position="664"/>
        <end position="697"/>
    </location>
</feature>